<dbReference type="GO" id="GO:0016020">
    <property type="term" value="C:membrane"/>
    <property type="evidence" value="ECO:0007669"/>
    <property type="project" value="UniProtKB-SubCell"/>
</dbReference>
<evidence type="ECO:0000256" key="1">
    <source>
        <dbReference type="ARBA" id="ARBA00004167"/>
    </source>
</evidence>
<dbReference type="GO" id="GO:0004497">
    <property type="term" value="F:monooxygenase activity"/>
    <property type="evidence" value="ECO:0007669"/>
    <property type="project" value="UniProtKB-KW"/>
</dbReference>
<sequence length="328" mass="37601">MEDKLHYLSISFLLLLVAYFKLFLHATPRPKHLPPSPPSLPLLGHLHLLKKPLHRTFHRLSQTYGQVYSLRFGSRLVVIVSSLSAVEECFTKDGMVLANCPRFLLGKHIGYNYTTMSSSSYGDHWRNLRRICTLEIFSTNRLNIFSGIRKDESNNNAGGFAFAFAKVELKSMFLELTFNIITRMVAGKRYYGYVKDEKEAKQFREIIKEILGSGGASNPGEFVPILRCIDYGGLEKRMIRMAARKLMRIDSIPFINNNNNKKLLGFSFYRVSNQSIFLLLFFSWFLTHIEQVLIVAGTDTSAMTLEWAMSNMINHPDVLKKARVELDN</sequence>
<gene>
    <name evidence="12" type="ORF">SO802_014339</name>
</gene>
<evidence type="ECO:0000256" key="4">
    <source>
        <dbReference type="ARBA" id="ARBA00022692"/>
    </source>
</evidence>
<comment type="similarity">
    <text evidence="2">Belongs to the cytochrome P450 family.</text>
</comment>
<evidence type="ECO:0000256" key="2">
    <source>
        <dbReference type="ARBA" id="ARBA00010617"/>
    </source>
</evidence>
<dbReference type="PANTHER" id="PTHR47947:SF62">
    <property type="entry name" value="CYTOCHROME P450, FAMILY 81, SUBFAMILY D, POLYPEPTIDE 5"/>
    <property type="match status" value="1"/>
</dbReference>
<dbReference type="Proteomes" id="UP001459277">
    <property type="component" value="Unassembled WGS sequence"/>
</dbReference>
<evidence type="ECO:0000256" key="8">
    <source>
        <dbReference type="ARBA" id="ARBA00023004"/>
    </source>
</evidence>
<dbReference type="InterPro" id="IPR050651">
    <property type="entry name" value="Plant_Cytochrome_P450_Monoox"/>
</dbReference>
<proteinExistence type="inferred from homology"/>
<name>A0AAW2CQQ0_9ROSI</name>
<evidence type="ECO:0000256" key="7">
    <source>
        <dbReference type="ARBA" id="ARBA00023002"/>
    </source>
</evidence>
<dbReference type="GO" id="GO:0016705">
    <property type="term" value="F:oxidoreductase activity, acting on paired donors, with incorporation or reduction of molecular oxygen"/>
    <property type="evidence" value="ECO:0007669"/>
    <property type="project" value="InterPro"/>
</dbReference>
<dbReference type="InterPro" id="IPR001128">
    <property type="entry name" value="Cyt_P450"/>
</dbReference>
<evidence type="ECO:0000256" key="11">
    <source>
        <dbReference type="SAM" id="Phobius"/>
    </source>
</evidence>
<keyword evidence="5" id="KW-0479">Metal-binding</keyword>
<dbReference type="Pfam" id="PF00067">
    <property type="entry name" value="p450"/>
    <property type="match status" value="2"/>
</dbReference>
<evidence type="ECO:0000256" key="10">
    <source>
        <dbReference type="ARBA" id="ARBA00023136"/>
    </source>
</evidence>
<keyword evidence="9" id="KW-0503">Monooxygenase</keyword>
<dbReference type="SUPFAM" id="SSF48264">
    <property type="entry name" value="Cytochrome P450"/>
    <property type="match status" value="1"/>
</dbReference>
<dbReference type="InterPro" id="IPR036396">
    <property type="entry name" value="Cyt_P450_sf"/>
</dbReference>
<evidence type="ECO:0000256" key="3">
    <source>
        <dbReference type="ARBA" id="ARBA00022617"/>
    </source>
</evidence>
<evidence type="ECO:0000256" key="9">
    <source>
        <dbReference type="ARBA" id="ARBA00023033"/>
    </source>
</evidence>
<evidence type="ECO:0000313" key="12">
    <source>
        <dbReference type="EMBL" id="KAL0000558.1"/>
    </source>
</evidence>
<dbReference type="GO" id="GO:0020037">
    <property type="term" value="F:heme binding"/>
    <property type="evidence" value="ECO:0007669"/>
    <property type="project" value="InterPro"/>
</dbReference>
<reference evidence="12 13" key="1">
    <citation type="submission" date="2024-01" db="EMBL/GenBank/DDBJ databases">
        <title>A telomere-to-telomere, gap-free genome of sweet tea (Lithocarpus litseifolius).</title>
        <authorList>
            <person name="Zhou J."/>
        </authorList>
    </citation>
    <scope>NUCLEOTIDE SEQUENCE [LARGE SCALE GENOMIC DNA]</scope>
    <source>
        <strain evidence="12">Zhou-2022a</strain>
        <tissue evidence="12">Leaf</tissue>
    </source>
</reference>
<dbReference type="InterPro" id="IPR002401">
    <property type="entry name" value="Cyt_P450_E_grp-I"/>
</dbReference>
<dbReference type="GO" id="GO:0005506">
    <property type="term" value="F:iron ion binding"/>
    <property type="evidence" value="ECO:0007669"/>
    <property type="project" value="InterPro"/>
</dbReference>
<protein>
    <recommendedName>
        <fullName evidence="14">Cytochrome P450</fullName>
    </recommendedName>
</protein>
<comment type="caution">
    <text evidence="12">The sequence shown here is derived from an EMBL/GenBank/DDBJ whole genome shotgun (WGS) entry which is preliminary data.</text>
</comment>
<evidence type="ECO:0008006" key="14">
    <source>
        <dbReference type="Google" id="ProtNLM"/>
    </source>
</evidence>
<keyword evidence="10 11" id="KW-0472">Membrane</keyword>
<keyword evidence="3" id="KW-0349">Heme</keyword>
<keyword evidence="8" id="KW-0408">Iron</keyword>
<dbReference type="PRINTS" id="PR00463">
    <property type="entry name" value="EP450I"/>
</dbReference>
<dbReference type="EMBL" id="JAZDWU010000005">
    <property type="protein sequence ID" value="KAL0000558.1"/>
    <property type="molecule type" value="Genomic_DNA"/>
</dbReference>
<evidence type="ECO:0000256" key="5">
    <source>
        <dbReference type="ARBA" id="ARBA00022723"/>
    </source>
</evidence>
<comment type="subcellular location">
    <subcellularLocation>
        <location evidence="1">Membrane</location>
        <topology evidence="1">Single-pass membrane protein</topology>
    </subcellularLocation>
</comment>
<organism evidence="12 13">
    <name type="scientific">Lithocarpus litseifolius</name>
    <dbReference type="NCBI Taxonomy" id="425828"/>
    <lineage>
        <taxon>Eukaryota</taxon>
        <taxon>Viridiplantae</taxon>
        <taxon>Streptophyta</taxon>
        <taxon>Embryophyta</taxon>
        <taxon>Tracheophyta</taxon>
        <taxon>Spermatophyta</taxon>
        <taxon>Magnoliopsida</taxon>
        <taxon>eudicotyledons</taxon>
        <taxon>Gunneridae</taxon>
        <taxon>Pentapetalae</taxon>
        <taxon>rosids</taxon>
        <taxon>fabids</taxon>
        <taxon>Fagales</taxon>
        <taxon>Fagaceae</taxon>
        <taxon>Lithocarpus</taxon>
    </lineage>
</organism>
<keyword evidence="13" id="KW-1185">Reference proteome</keyword>
<dbReference type="PANTHER" id="PTHR47947">
    <property type="entry name" value="CYTOCHROME P450 82C3-RELATED"/>
    <property type="match status" value="1"/>
</dbReference>
<evidence type="ECO:0000256" key="6">
    <source>
        <dbReference type="ARBA" id="ARBA00022989"/>
    </source>
</evidence>
<dbReference type="Gene3D" id="1.10.630.10">
    <property type="entry name" value="Cytochrome P450"/>
    <property type="match status" value="2"/>
</dbReference>
<feature type="transmembrane region" description="Helical" evidence="11">
    <location>
        <begin position="6"/>
        <end position="24"/>
    </location>
</feature>
<keyword evidence="6 11" id="KW-1133">Transmembrane helix</keyword>
<dbReference type="AlphaFoldDB" id="A0AAW2CQQ0"/>
<keyword evidence="4 11" id="KW-0812">Transmembrane</keyword>
<accession>A0AAW2CQQ0</accession>
<evidence type="ECO:0000313" key="13">
    <source>
        <dbReference type="Proteomes" id="UP001459277"/>
    </source>
</evidence>
<keyword evidence="7" id="KW-0560">Oxidoreductase</keyword>